<reference evidence="5 6" key="1">
    <citation type="submission" date="2018-03" db="EMBL/GenBank/DDBJ databases">
        <title>Genome sequencing of Ottowia sp.</title>
        <authorList>
            <person name="Kim S.-J."/>
            <person name="Heo J."/>
            <person name="Kwon S.-W."/>
        </authorList>
    </citation>
    <scope>NUCLEOTIDE SEQUENCE [LARGE SCALE GENOMIC DNA]</scope>
    <source>
        <strain evidence="5 6">KADR8-3</strain>
    </source>
</reference>
<dbReference type="OrthoDB" id="7156875at2"/>
<gene>
    <name evidence="5" type="ORF">C6570_16835</name>
</gene>
<evidence type="ECO:0000313" key="5">
    <source>
        <dbReference type="EMBL" id="AVO35703.1"/>
    </source>
</evidence>
<evidence type="ECO:0000313" key="6">
    <source>
        <dbReference type="Proteomes" id="UP000239709"/>
    </source>
</evidence>
<sequence length="1612" mass="171086">MNSIKRFTAALFIAGGSLTAWALPYDVSLPRNAVPPNVVSTPNKPMMMLATSKDHTLFGPIYNDFEDLEGDGTIETTFKPTFKYYGYFDAVKCYTYDSGVFVPSSMATLTGDKRYTCGGQWSGNFLNWATMTRMDVVRKMLYGGKRSTDTATATVTAGQVTAVTNSKTILERAGLSQDAHSFVKFYAGTDIADYTPFTVSSLTKKNRGANKGNYAGLSICSRSDGNTNGGVTPQIRLARGNYLLWATTSKLVCRWADEGPQNFTAKSARYYKDVDKGNGVISHEVERPDKTLDGAAYGGVGPELTVRVEACKPNLLGEERCQAYPPQLRDNYKPYGIFQEFAMPQDGASAGRVEFGVITGSYDENLKAGALRKNMGDFLDEINPVTGVFCHSAGAHGCATSLAAPDGRATGKGAIKAIDAAVLYGNNGNYGGSGTFSEGMTAGGLPAWGNPIGEMLVQAYQYYAGVTSTNPSTKTKDEAIGLLQQAWADPLSTANPNRGNLYGNPICRPMYAMALSSSALSFDGMDGNPAADTQIVNAFNSLPNRAKGINDFTDDIGAAENIHGTRRSVGSVTSTWGETCSAKTVTALSKVSGVCPEGPAIGGTYKVAGAALSANTSKIRTVATPPVDLNKVQDALKVKTLTASLAGGSARVEVPIPGKPGQFVYITPEGLWNGGRSSGKPMPGAILTFNSISAGKTAAGHPYGAFIVTWNDTQFGGDYDMDIVGFIRYEVFPDAGSPSGYSIKVTTDVTDAEAGWTGLHGFSIIGTDRDRRYLTHLHHSGDTGPFVGAEGFLCGDETFKSANAEACSGNATSSNKDAPVTITFQMLGASGVTLNDPLWYAAKYGYFPSSVKAANDTYTNISMPANQDAWDHYKADGSVGSDGIPDGYFLARRPDILEQQLRRALTGLADTANAAPATSSSQLLADGYKYTVGFSTESVTGDLEGYKVDAAGNFGTAPTWSAGTRLRADASGSHGTMRSIITNTGNTASAGVPFRWGSLDAAYKTQMTTSSNNVMSEANAQLVLNYLRGDQSLEGSNGLRERGSNLLGPIVNAEPWVQRRPDAQITGDGYGTFFSDKSTRANLLWAAANDGMVHAFDPLTGEEKFAYVPGVLANRLAEIPLQRGGPAGGRTQLSGANFVAGVAESKPAGTVWAYVDSSPFTADVKVGTDWKTYLFGSLGRGGRAVYALDVTDPASLTEGSASNIFKWQFTADDDIDLGYVSMGKILRHVNTNQAMPVVKMNNGKYAMLLGNGQKSASGKAVLFILYMDGPNGASWTGRYKKIVADTGADNGLAMPNWEDYDGNGTADVIYAGDLQGNMWKFDVSSASDANWDVAFKDGNHNKPLYRATYVNPTTKAVTGLPITTVPQLLYRAQGGLNVNFGTGNAFEDANFPNLVLPQRIYGIWDRPGLGETGKRPLPTGLATLSKQVYARDVTTGVITLDVAASDPAPDYAIQDGWYATLQASSEMVLSNPELSAGVLAFTSVRPKANALNYCSTSPDAALYTPDPFSGRPERNTQGTLTSGTETVNILGRDIGDQIVRVVNDRTKKPFETKCVAGEPGCTCVGADCTKAATCGPGQAAKRVVGKKADATICYSTSPRVQWREIPGLRTDQ</sequence>
<keyword evidence="1" id="KW-0479">Metal-binding</keyword>
<evidence type="ECO:0000256" key="1">
    <source>
        <dbReference type="ARBA" id="ARBA00022723"/>
    </source>
</evidence>
<dbReference type="RefSeq" id="WP_106704249.1">
    <property type="nucleotide sequence ID" value="NZ_CP027666.1"/>
</dbReference>
<name>A0A2S0MJ40_9BURK</name>
<dbReference type="Pfam" id="PF05567">
    <property type="entry name" value="T4P_PilY1"/>
    <property type="match status" value="1"/>
</dbReference>
<feature type="signal peptide" evidence="3">
    <location>
        <begin position="1"/>
        <end position="22"/>
    </location>
</feature>
<proteinExistence type="predicted"/>
<organism evidence="5 6">
    <name type="scientific">Ottowia oryzae</name>
    <dbReference type="NCBI Taxonomy" id="2109914"/>
    <lineage>
        <taxon>Bacteria</taxon>
        <taxon>Pseudomonadati</taxon>
        <taxon>Pseudomonadota</taxon>
        <taxon>Betaproteobacteria</taxon>
        <taxon>Burkholderiales</taxon>
        <taxon>Comamonadaceae</taxon>
        <taxon>Ottowia</taxon>
    </lineage>
</organism>
<protein>
    <submittedName>
        <fullName evidence="5">Pilus assembly protein PilY</fullName>
    </submittedName>
</protein>
<dbReference type="KEGG" id="otk:C6570_16835"/>
<evidence type="ECO:0000259" key="4">
    <source>
        <dbReference type="Pfam" id="PF05567"/>
    </source>
</evidence>
<accession>A0A2S0MJ40</accession>
<evidence type="ECO:0000256" key="2">
    <source>
        <dbReference type="ARBA" id="ARBA00022837"/>
    </source>
</evidence>
<dbReference type="GO" id="GO:0046872">
    <property type="term" value="F:metal ion binding"/>
    <property type="evidence" value="ECO:0007669"/>
    <property type="project" value="UniProtKB-KW"/>
</dbReference>
<feature type="domain" description="PilY1 beta-propeller" evidence="4">
    <location>
        <begin position="1069"/>
        <end position="1412"/>
    </location>
</feature>
<dbReference type="EMBL" id="CP027666">
    <property type="protein sequence ID" value="AVO35703.1"/>
    <property type="molecule type" value="Genomic_DNA"/>
</dbReference>
<keyword evidence="3" id="KW-0732">Signal</keyword>
<evidence type="ECO:0000256" key="3">
    <source>
        <dbReference type="SAM" id="SignalP"/>
    </source>
</evidence>
<keyword evidence="2" id="KW-0106">Calcium</keyword>
<feature type="chain" id="PRO_5015428305" evidence="3">
    <location>
        <begin position="23"/>
        <end position="1612"/>
    </location>
</feature>
<dbReference type="Proteomes" id="UP000239709">
    <property type="component" value="Chromosome"/>
</dbReference>
<keyword evidence="6" id="KW-1185">Reference proteome</keyword>
<dbReference type="InterPro" id="IPR008707">
    <property type="entry name" value="B-propeller_PilY1"/>
</dbReference>